<evidence type="ECO:0000313" key="2">
    <source>
        <dbReference type="Proteomes" id="UP001054902"/>
    </source>
</evidence>
<keyword evidence="2" id="KW-1185">Reference proteome</keyword>
<protein>
    <recommendedName>
        <fullName evidence="3">Reverse transcriptase domain-containing protein</fullName>
    </recommendedName>
</protein>
<name>A0AAD3CSM1_9STRA</name>
<dbReference type="AlphaFoldDB" id="A0AAD3CSM1"/>
<gene>
    <name evidence="1" type="ORF">CTEN210_06942</name>
</gene>
<accession>A0AAD3CSM1</accession>
<proteinExistence type="predicted"/>
<organism evidence="1 2">
    <name type="scientific">Chaetoceros tenuissimus</name>
    <dbReference type="NCBI Taxonomy" id="426638"/>
    <lineage>
        <taxon>Eukaryota</taxon>
        <taxon>Sar</taxon>
        <taxon>Stramenopiles</taxon>
        <taxon>Ochrophyta</taxon>
        <taxon>Bacillariophyta</taxon>
        <taxon>Coscinodiscophyceae</taxon>
        <taxon>Chaetocerotophycidae</taxon>
        <taxon>Chaetocerotales</taxon>
        <taxon>Chaetocerotaceae</taxon>
        <taxon>Chaetoceros</taxon>
    </lineage>
</organism>
<comment type="caution">
    <text evidence="1">The sequence shown here is derived from an EMBL/GenBank/DDBJ whole genome shotgun (WGS) entry which is preliminary data.</text>
</comment>
<dbReference type="InterPro" id="IPR043502">
    <property type="entry name" value="DNA/RNA_pol_sf"/>
</dbReference>
<dbReference type="SUPFAM" id="SSF56672">
    <property type="entry name" value="DNA/RNA polymerases"/>
    <property type="match status" value="1"/>
</dbReference>
<evidence type="ECO:0008006" key="3">
    <source>
        <dbReference type="Google" id="ProtNLM"/>
    </source>
</evidence>
<dbReference type="Proteomes" id="UP001054902">
    <property type="component" value="Unassembled WGS sequence"/>
</dbReference>
<evidence type="ECO:0000313" key="1">
    <source>
        <dbReference type="EMBL" id="GFH50466.1"/>
    </source>
</evidence>
<reference evidence="1 2" key="1">
    <citation type="journal article" date="2021" name="Sci. Rep.">
        <title>The genome of the diatom Chaetoceros tenuissimus carries an ancient integrated fragment of an extant virus.</title>
        <authorList>
            <person name="Hongo Y."/>
            <person name="Kimura K."/>
            <person name="Takaki Y."/>
            <person name="Yoshida Y."/>
            <person name="Baba S."/>
            <person name="Kobayashi G."/>
            <person name="Nagasaki K."/>
            <person name="Hano T."/>
            <person name="Tomaru Y."/>
        </authorList>
    </citation>
    <scope>NUCLEOTIDE SEQUENCE [LARGE SCALE GENOMIC DNA]</scope>
    <source>
        <strain evidence="1 2">NIES-3715</strain>
    </source>
</reference>
<dbReference type="EMBL" id="BLLK01000040">
    <property type="protein sequence ID" value="GFH50466.1"/>
    <property type="molecule type" value="Genomic_DNA"/>
</dbReference>
<sequence length="474" mass="53427">MKKHEDATADEVTRYLTKLKPFLDEPTMVAKNKRKSTPSFYNTVVPKKLKAVHATSTETAVLIPPDTDCSVLSNIVSSSMEKCPITKREVELELKCFVKEEAAIPTDVQGIKDNIATCYWIMQRTFVHCGENWSREHIEAALLRGPHISAKSSEAITVLREETAAKVEAGFARVVRYGDIRVLLPPSLKISPIAGVPHKSRRFRWILDLSFQLLWNGKKLPSVNSATSVQSKHQSMTQLGQVLKRIIAIMADARKKDADATFRFAKLDIKDGFWRLGVSDEDAWNFCYVLPSLTEVENIDDIEIVVPNLLQMGWCESPPLFCSASETGRDVIAELLKQDSLPEHKFENQMFDDTYADIISPEEFVNLIEVFVDDYIAISNAPTKQQLLHTSRAMLQGIHSIFPPPDITGHAGKIGRCLRGKDCGKIAKKSWVGFLMAKPIPSAYWRRKLKRSLQKLTSLRRLQTEGKSENNECL</sequence>